<dbReference type="PANTHER" id="PTHR43143:SF5">
    <property type="entry name" value="SECRETED PROTEIN"/>
    <property type="match status" value="1"/>
</dbReference>
<dbReference type="Proteomes" id="UP001500523">
    <property type="component" value="Unassembled WGS sequence"/>
</dbReference>
<feature type="domain" description="Calcineurin-like phosphoesterase" evidence="1">
    <location>
        <begin position="72"/>
        <end position="302"/>
    </location>
</feature>
<dbReference type="Gene3D" id="2.60.120.200">
    <property type="match status" value="1"/>
</dbReference>
<dbReference type="PANTHER" id="PTHR43143">
    <property type="entry name" value="METALLOPHOSPHOESTERASE, CALCINEURIN SUPERFAMILY"/>
    <property type="match status" value="1"/>
</dbReference>
<dbReference type="Pfam" id="PF00149">
    <property type="entry name" value="Metallophos"/>
    <property type="match status" value="1"/>
</dbReference>
<reference evidence="3" key="1">
    <citation type="journal article" date="2019" name="Int. J. Syst. Evol. Microbiol.">
        <title>The Global Catalogue of Microorganisms (GCM) 10K type strain sequencing project: providing services to taxonomists for standard genome sequencing and annotation.</title>
        <authorList>
            <consortium name="The Broad Institute Genomics Platform"/>
            <consortium name="The Broad Institute Genome Sequencing Center for Infectious Disease"/>
            <person name="Wu L."/>
            <person name="Ma J."/>
        </authorList>
    </citation>
    <scope>NUCLEOTIDE SEQUENCE [LARGE SCALE GENOMIC DNA]</scope>
    <source>
        <strain evidence="3">JCM 17498</strain>
    </source>
</reference>
<evidence type="ECO:0000313" key="3">
    <source>
        <dbReference type="Proteomes" id="UP001500523"/>
    </source>
</evidence>
<evidence type="ECO:0000259" key="1">
    <source>
        <dbReference type="Pfam" id="PF00149"/>
    </source>
</evidence>
<dbReference type="Gene3D" id="3.60.21.10">
    <property type="match status" value="1"/>
</dbReference>
<dbReference type="EMBL" id="BAABBF010000002">
    <property type="protein sequence ID" value="GAA3699219.1"/>
    <property type="molecule type" value="Genomic_DNA"/>
</dbReference>
<dbReference type="InterPro" id="IPR051918">
    <property type="entry name" value="STPP_CPPED1"/>
</dbReference>
<dbReference type="InterPro" id="IPR004843">
    <property type="entry name" value="Calcineurin-like_PHP"/>
</dbReference>
<dbReference type="SUPFAM" id="SSF49899">
    <property type="entry name" value="Concanavalin A-like lectins/glucanases"/>
    <property type="match status" value="1"/>
</dbReference>
<name>A0ABP7D0Q9_9SPHN</name>
<comment type="caution">
    <text evidence="2">The sequence shown here is derived from an EMBL/GenBank/DDBJ whole genome shotgun (WGS) entry which is preliminary data.</text>
</comment>
<evidence type="ECO:0000313" key="2">
    <source>
        <dbReference type="EMBL" id="GAA3699219.1"/>
    </source>
</evidence>
<organism evidence="2 3">
    <name type="scientific">Sphingomonas cynarae</name>
    <dbReference type="NCBI Taxonomy" id="930197"/>
    <lineage>
        <taxon>Bacteria</taxon>
        <taxon>Pseudomonadati</taxon>
        <taxon>Pseudomonadota</taxon>
        <taxon>Alphaproteobacteria</taxon>
        <taxon>Sphingomonadales</taxon>
        <taxon>Sphingomonadaceae</taxon>
        <taxon>Sphingomonas</taxon>
    </lineage>
</organism>
<dbReference type="InterPro" id="IPR013320">
    <property type="entry name" value="ConA-like_dom_sf"/>
</dbReference>
<proteinExistence type="predicted"/>
<dbReference type="InterPro" id="IPR029052">
    <property type="entry name" value="Metallo-depent_PP-like"/>
</dbReference>
<dbReference type="SUPFAM" id="SSF56300">
    <property type="entry name" value="Metallo-dependent phosphatases"/>
    <property type="match status" value="1"/>
</dbReference>
<sequence length="696" mass="76443">MNDEQGGGAMRHVADRRAVLRNVAGLSILPLGAGLLSGCDGEGDANATPTAASGDASSMADAKIPNATTSFTVAVLPDTQFYSRYATPEESSQFSRKYGSEPFAAQTKWIADNAAAYNIPFVIHLGDVVDQVGKPSQWQVADAAMKRLEAARIPYSILAGNHDVAAAFEYRGPWDQGTGTDAQRNGSGEPYLQWFPASRAAAQATFRERDGSGFHEYHVFEAHGIRFMVMSLSWRISDAAIGWARDVIRRNPTLPVILSNHQLLNIDKDGISPLETDYGKMLWDRLIRDNDQIFMTLNGHHHGAARLTKLNDFGNSVEEMVVDYQMDYQGGNALMRLYEFDLSANRIDVMSFSPWVVQKPKATLNQFDRALLTEPNEQFSIDINFKKRFAGFLRFRPVWSTTGAPILPVVKEKLLAGYVEPAVPVAVPPRDANDYPVVADTYAHWRPMAGKAGAIVAVGEALPDATGAFPMTRVPLAGPAQAGDVQWSDDRHHLSSCPASVRFLNTDKVTGRNSSFSTAMNAAVNNRSFWDGYTVEAFIKVDAGWTRENHRWGNILGRVGNRGNLPGFRGGDREASSVLFAISSLREIQWEVVPASNAALPQANWSGEIMADTWYHVAIVCDPATRETILYVEGAPVLRNVTGEVGMRSQSVNNPWIIGASWWNGARVDGFFGNIGEVRLVGRPLKPDQWLTARRA</sequence>
<dbReference type="RefSeq" id="WP_344691990.1">
    <property type="nucleotide sequence ID" value="NZ_BAABBF010000002.1"/>
</dbReference>
<protein>
    <submittedName>
        <fullName evidence="2">LamG domain-containing protein</fullName>
    </submittedName>
</protein>
<gene>
    <name evidence="2" type="ORF">GCM10022268_06800</name>
</gene>
<accession>A0ABP7D0Q9</accession>
<dbReference type="Pfam" id="PF13385">
    <property type="entry name" value="Laminin_G_3"/>
    <property type="match status" value="1"/>
</dbReference>
<keyword evidence="3" id="KW-1185">Reference proteome</keyword>